<dbReference type="Gene3D" id="2.60.40.3710">
    <property type="match status" value="1"/>
</dbReference>
<dbReference type="Pfam" id="PF11974">
    <property type="entry name" value="bMG3"/>
    <property type="match status" value="1"/>
</dbReference>
<dbReference type="Pfam" id="PF00207">
    <property type="entry name" value="A2M"/>
    <property type="match status" value="1"/>
</dbReference>
<proteinExistence type="inferred from homology"/>
<dbReference type="PANTHER" id="PTHR40094">
    <property type="entry name" value="ALPHA-2-MACROGLOBULIN HOMOLOG"/>
    <property type="match status" value="1"/>
</dbReference>
<protein>
    <recommendedName>
        <fullName evidence="7">Alpha-2-macroglobulin</fullName>
    </recommendedName>
</protein>
<dbReference type="InterPro" id="IPR002890">
    <property type="entry name" value="MG2"/>
</dbReference>
<dbReference type="InterPro" id="IPR008930">
    <property type="entry name" value="Terpenoid_cyclase/PrenylTrfase"/>
</dbReference>
<dbReference type="InterPro" id="IPR051802">
    <property type="entry name" value="YfhM-like"/>
</dbReference>
<comment type="similarity">
    <text evidence="1">Belongs to the protease inhibitor I39 (alpha-2-macroglobulin) family. Bacterial alpha-2-macroglobulin subfamily.</text>
</comment>
<reference evidence="5 6" key="1">
    <citation type="submission" date="2017-07" db="EMBL/GenBank/DDBJ databases">
        <title>Recovery of genomes from metagenomes via a dereplication, aggregation, and scoring strategy.</title>
        <authorList>
            <person name="Sieber C.M."/>
            <person name="Probst A.J."/>
            <person name="Sharrar A."/>
            <person name="Thomas B.C."/>
            <person name="Hess M."/>
            <person name="Tringe S.G."/>
            <person name="Banfield J.F."/>
        </authorList>
    </citation>
    <scope>NUCLEOTIDE SEQUENCE [LARGE SCALE GENOMIC DNA]</scope>
    <source>
        <strain evidence="5">JGI_Cruoil_03_44_89</strain>
    </source>
</reference>
<evidence type="ECO:0000259" key="3">
    <source>
        <dbReference type="SMART" id="SM01359"/>
    </source>
</evidence>
<dbReference type="Gene3D" id="2.60.40.1930">
    <property type="match status" value="1"/>
</dbReference>
<dbReference type="Pfam" id="PF07703">
    <property type="entry name" value="A2M_BRD"/>
    <property type="match status" value="1"/>
</dbReference>
<evidence type="ECO:0000256" key="1">
    <source>
        <dbReference type="ARBA" id="ARBA00010556"/>
    </source>
</evidence>
<gene>
    <name evidence="5" type="ORF">CH333_04990</name>
</gene>
<dbReference type="GO" id="GO:0004866">
    <property type="term" value="F:endopeptidase inhibitor activity"/>
    <property type="evidence" value="ECO:0007669"/>
    <property type="project" value="InterPro"/>
</dbReference>
<accession>A0A235BU79</accession>
<evidence type="ECO:0000256" key="2">
    <source>
        <dbReference type="ARBA" id="ARBA00022729"/>
    </source>
</evidence>
<dbReference type="InterPro" id="IPR041203">
    <property type="entry name" value="Bact_A2M_MG5"/>
</dbReference>
<dbReference type="SMART" id="SM01360">
    <property type="entry name" value="A2M"/>
    <property type="match status" value="1"/>
</dbReference>
<dbReference type="InterPro" id="IPR001599">
    <property type="entry name" value="Macroglobln_a2"/>
</dbReference>
<dbReference type="PANTHER" id="PTHR40094:SF1">
    <property type="entry name" value="UBIQUITIN DOMAIN-CONTAINING PROTEIN"/>
    <property type="match status" value="1"/>
</dbReference>
<feature type="domain" description="Alpha-2-macroglobulin bait region" evidence="3">
    <location>
        <begin position="981"/>
        <end position="1138"/>
    </location>
</feature>
<evidence type="ECO:0008006" key="7">
    <source>
        <dbReference type="Google" id="ProtNLM"/>
    </source>
</evidence>
<sequence length="1891" mass="217154">MIKFLTFLAFTLILTPLKNQGEETKDSLSIGKAIISSYTAPLKVTHISPVGSTEGIRESFKILVGFNQPMTSLRAVPREETEGPLEIDPPVSGKYRWLGTKTLAFIPYDTLAPATEFKVTLNKSKIQSLTGMRLERDTSWTFETVRPLFLKSYPRHRENFVDCEGTIYLYFNLEMSPDKVNDEIQIIATHGKPSKSCGYIEPVHPKYGKEIIPFRVRNLEDSEKERTPLRYWENERTLVLEPPIDLPVESQIDVYLYPGLTAKHGNLGLGSEKVITFNTYNVFRLISYPIEITASDALWLFFSNPVSTSELIENIEIEPEVEIPDRYRGHKWSANRIWLDLPFKPHSEYKITISGRLKDKFDNYLDKDYEFILKVNDYEPYIEIPTGVNIVESRGSLRYPVTFLNVDSVYLELARIECDNAVPFIKEVNFSPRKKYVPTELFDIRKYWKVNTYKNYRNKRTVLPIELKDILEGDTGLVFIQLDDLGQTPRTHWNRYMKAFLMVSDVGVTWKYSPENNLVWVTSLNSTEPLKGVNIQLRDGGNKILWRGQSNENGLCEFPGWAKFMPKKYDVKDRYYGAPELWLTLQNGGSAVFSNLWNFGIEPWRFNIWYRWNIKGEEYGAYIFTEKGLYRAGETVHIKGIMRKKRGGMWILPDIDSIPIRIKNSRGEDIFVDTLKLNSYGSFFKDLPLSEDAPTGLYLIKVSLPEKNIYFTNHFRVEAYRPAEFEVKVSAERDTFIVDEGFWAEASGKYLFGMPMKDAPVSWNLRKRNYRLRYSQYEAYTFGKYEVERDRKIISSGKGNLNDDGLFSARAKLSSKDIKAPSKITFEATVTASNKRTVSGRQNWIALPANLLLGLKTSEYLYILGDTVKTSMIAIKPSGEKVTGVNVSIRVIRMEWRSIKKARFGRRYEWVSENIEIEKSYKQVNSSGDSTLIRFVPDEPGYYSIIASAKDERSRKTSTKIYFYVTGRGFAGWEMRDDDIIELVPDKEVYEVGDTARILVKSPYDSTNALVTMERELVLNKFITKIRGNADYIEIPIDSTCLPNIYVGVTLIRGRVKELAWDAKKETDLGKPQFKIGYANLKVDAKEKHLAVSVWSEEEEYRPGDSVTVNFTVDNYKGEPVDSAELALFVVDLGVLNLIDFKTPEPFDYFYGMRPLSVRTVESRLHIIGERNYGEKGEEHGGGGGLKGISYREKFITTAYYEACILTDESGKGSATFILPDNLTKFRIMAVAQTKNSQFGSAESHLTVNLPFILTPSLPRFARVDDEFEAGIVVHNRTDKSSIASIECEAEGIKLIGENSHEFMISPNESKEALFKFKAEREGEAAFKFNGRMGKEEDALKVTLPVKNPPFNEAVATFSAIDDSIIESIYAPSNTFENLGELEILLSSSILAGMENGIKFLLDFPYECLEQRLSKIFPLIVGEDIINDFKLAPITGQTLRDTVQGVLDEVGEYQVKSGGFVYYKDGLYPAPYLSAYTMYVLKRAKDNGYLIDSDVTIRGKRYLRNILRLDKVDWNYPYNEYAKLTSKAFCLYVLALWDDYDKAYASRLFEHREQLSVFGKTLLLKAGRELGMGNEFETELSRIILNKAKLSPTTAHFEESENRGWTFPSPGKVTAFVVQAFTELDMSFPYKDMAIKWLVEERARKARPTTHENAFVFDAFQTYYRKYEREEPDFTAKIVLSEREIVNQLFKGRTNRPPVRFSVPLDSIPSDTTIPIRISKLGEGRLYYVLRMIYALKESPIAFDEGFYVWKEILTLDDRKVEKFKRGKLYKVILHVGVPETRIFGIVDDPLPAGFEVVNPHFVTESEETRQEYREARRKRKRHWWGSFDHQEVYDDKVILVGKHMFPDEHTWIYFVKATTSGKFLLPATKAEEMYSPEVFGSTSQKFIVIE</sequence>
<dbReference type="InterPro" id="IPR011625">
    <property type="entry name" value="A2M_N_BRD"/>
</dbReference>
<keyword evidence="2" id="KW-0732">Signal</keyword>
<dbReference type="InterPro" id="IPR041246">
    <property type="entry name" value="Bact_MG10"/>
</dbReference>
<dbReference type="Proteomes" id="UP000215215">
    <property type="component" value="Unassembled WGS sequence"/>
</dbReference>
<dbReference type="SMART" id="SM01359">
    <property type="entry name" value="A2M_N_2"/>
    <property type="match status" value="1"/>
</dbReference>
<dbReference type="Pfam" id="PF01835">
    <property type="entry name" value="MG2"/>
    <property type="match status" value="1"/>
</dbReference>
<dbReference type="Pfam" id="PF13205">
    <property type="entry name" value="Big_5"/>
    <property type="match status" value="1"/>
</dbReference>
<evidence type="ECO:0000313" key="6">
    <source>
        <dbReference type="Proteomes" id="UP000215215"/>
    </source>
</evidence>
<dbReference type="InterPro" id="IPR021868">
    <property type="entry name" value="Alpha_2_Macroglob_MG3"/>
</dbReference>
<dbReference type="EMBL" id="NOZQ01000103">
    <property type="protein sequence ID" value="OYD15762.1"/>
    <property type="molecule type" value="Genomic_DNA"/>
</dbReference>
<evidence type="ECO:0000259" key="4">
    <source>
        <dbReference type="SMART" id="SM01360"/>
    </source>
</evidence>
<organism evidence="5 6">
    <name type="scientific">candidate division WOR-3 bacterium JGI_Cruoil_03_44_89</name>
    <dbReference type="NCBI Taxonomy" id="1973748"/>
    <lineage>
        <taxon>Bacteria</taxon>
        <taxon>Bacteria division WOR-3</taxon>
    </lineage>
</organism>
<feature type="domain" description="Alpha-2-macroglobulin" evidence="4">
    <location>
        <begin position="1198"/>
        <end position="1288"/>
    </location>
</feature>
<name>A0A235BU79_UNCW3</name>
<comment type="caution">
    <text evidence="5">The sequence shown here is derived from an EMBL/GenBank/DDBJ whole genome shotgun (WGS) entry which is preliminary data.</text>
</comment>
<dbReference type="Pfam" id="PF17972">
    <property type="entry name" value="bMG5"/>
    <property type="match status" value="1"/>
</dbReference>
<dbReference type="Gene3D" id="1.50.10.20">
    <property type="match status" value="1"/>
</dbReference>
<evidence type="ECO:0000313" key="5">
    <source>
        <dbReference type="EMBL" id="OYD15762.1"/>
    </source>
</evidence>
<dbReference type="InterPro" id="IPR032812">
    <property type="entry name" value="SbsA_Ig"/>
</dbReference>
<dbReference type="SUPFAM" id="SSF48239">
    <property type="entry name" value="Terpenoid cyclases/Protein prenyltransferases"/>
    <property type="match status" value="1"/>
</dbReference>
<dbReference type="Pfam" id="PF17973">
    <property type="entry name" value="bMG10"/>
    <property type="match status" value="1"/>
</dbReference>